<evidence type="ECO:0000313" key="1">
    <source>
        <dbReference type="EMBL" id="QBK88997.1"/>
    </source>
</evidence>
<reference evidence="1" key="1">
    <citation type="journal article" date="2019" name="MBio">
        <title>Virus Genomes from Deep Sea Sediments Expand the Ocean Megavirome and Support Independent Origins of Viral Gigantism.</title>
        <authorList>
            <person name="Backstrom D."/>
            <person name="Yutin N."/>
            <person name="Jorgensen S.L."/>
            <person name="Dharamshi J."/>
            <person name="Homa F."/>
            <person name="Zaremba-Niedwiedzka K."/>
            <person name="Spang A."/>
            <person name="Wolf Y.I."/>
            <person name="Koonin E.V."/>
            <person name="Ettema T.J."/>
        </authorList>
    </citation>
    <scope>NUCLEOTIDE SEQUENCE</scope>
</reference>
<sequence>MNLFLVMEYIIYNTQYIVQMNNLLSKLSENNNKAIKVSFYDRYGFHLINDNKGKHYIYLHEDTEIEDKLKFFSTFKNCFTITKRMSSNNILSACIEFKYDEDTFDIINRFSLHFIWTTLDGAFVTNYSSTTNMKKKEKRKKKKTNEKNYYKQFIKKDRGEYIQLLSKN</sequence>
<name>A0A481Z1M9_9VIRU</name>
<accession>A0A481Z1M9</accession>
<organism evidence="1">
    <name type="scientific">Mimivirus LCMiAC02</name>
    <dbReference type="NCBI Taxonomy" id="2506609"/>
    <lineage>
        <taxon>Viruses</taxon>
        <taxon>Varidnaviria</taxon>
        <taxon>Bamfordvirae</taxon>
        <taxon>Nucleocytoviricota</taxon>
        <taxon>Megaviricetes</taxon>
        <taxon>Imitervirales</taxon>
        <taxon>Mimiviridae</taxon>
        <taxon>Klosneuvirinae</taxon>
    </lineage>
</organism>
<proteinExistence type="predicted"/>
<dbReference type="EMBL" id="MK500406">
    <property type="protein sequence ID" value="QBK88997.1"/>
    <property type="molecule type" value="Genomic_DNA"/>
</dbReference>
<gene>
    <name evidence="1" type="ORF">LCMiAC02_00900</name>
</gene>
<protein>
    <submittedName>
        <fullName evidence="1">Uncharacterized protein</fullName>
    </submittedName>
</protein>